<evidence type="ECO:0000313" key="1">
    <source>
        <dbReference type="EMBL" id="ODP29642.1"/>
    </source>
</evidence>
<protein>
    <submittedName>
        <fullName evidence="1">Uncharacterized protein</fullName>
    </submittedName>
</protein>
<reference evidence="1 2" key="1">
    <citation type="submission" date="2016-08" db="EMBL/GenBank/DDBJ databases">
        <title>Genome sequencing of Paenibacillus sp. TI45-13ar, isolated from Korean traditional nuruk.</title>
        <authorList>
            <person name="Kim S.-J."/>
        </authorList>
    </citation>
    <scope>NUCLEOTIDE SEQUENCE [LARGE SCALE GENOMIC DNA]</scope>
    <source>
        <strain evidence="1 2">TI45-13ar</strain>
    </source>
</reference>
<dbReference type="AlphaFoldDB" id="A0A1E3L739"/>
<dbReference type="Proteomes" id="UP000094578">
    <property type="component" value="Unassembled WGS sequence"/>
</dbReference>
<sequence>MSLLSAISPVTHAVSTSNTSVHVIHSIEVFQYDNRRLALPEMDGYLHCGLLKIASHGVTGWAEYSFTDQVQHLDLVKWSRVFTSLKKCPLDQALSHIDQQQQNWGSVRSQVALEALTELRIRLQDSPDVWTSTDALINHAFLLDYTIAYYSF</sequence>
<keyword evidence="2" id="KW-1185">Reference proteome</keyword>
<proteinExistence type="predicted"/>
<comment type="caution">
    <text evidence="1">The sequence shown here is derived from an EMBL/GenBank/DDBJ whole genome shotgun (WGS) entry which is preliminary data.</text>
</comment>
<dbReference type="RefSeq" id="WP_069326560.1">
    <property type="nucleotide sequence ID" value="NZ_MDER01000030.1"/>
</dbReference>
<name>A0A1E3L739_9BACL</name>
<gene>
    <name evidence="1" type="ORF">PTI45_01125</name>
</gene>
<evidence type="ECO:0000313" key="2">
    <source>
        <dbReference type="Proteomes" id="UP000094578"/>
    </source>
</evidence>
<accession>A0A1E3L739</accession>
<organism evidence="1 2">
    <name type="scientific">Paenibacillus nuruki</name>
    <dbReference type="NCBI Taxonomy" id="1886670"/>
    <lineage>
        <taxon>Bacteria</taxon>
        <taxon>Bacillati</taxon>
        <taxon>Bacillota</taxon>
        <taxon>Bacilli</taxon>
        <taxon>Bacillales</taxon>
        <taxon>Paenibacillaceae</taxon>
        <taxon>Paenibacillus</taxon>
    </lineage>
</organism>
<dbReference type="EMBL" id="MDER01000030">
    <property type="protein sequence ID" value="ODP29642.1"/>
    <property type="molecule type" value="Genomic_DNA"/>
</dbReference>